<dbReference type="EMBL" id="MU005777">
    <property type="protein sequence ID" value="KAF2705841.1"/>
    <property type="molecule type" value="Genomic_DNA"/>
</dbReference>
<dbReference type="AlphaFoldDB" id="A0A6G1K056"/>
<evidence type="ECO:0000313" key="1">
    <source>
        <dbReference type="EMBL" id="KAF2705841.1"/>
    </source>
</evidence>
<sequence>MQTILREVKVITVFTLLYNYGSISITSLRAVIVLVRVKVKVTTLNLSPTTRHYYLLHARATTARGSITVNYYKKSCYKYYYLLYARATAASKSITKSCRRYYYLLHARATAANTTTNYTRVLLPPSITYYPTGELDLAKETAGCPLNYNRGASAQSCKA</sequence>
<dbReference type="Proteomes" id="UP000799428">
    <property type="component" value="Unassembled WGS sequence"/>
</dbReference>
<organism evidence="1 2">
    <name type="scientific">Pleomassaria siparia CBS 279.74</name>
    <dbReference type="NCBI Taxonomy" id="1314801"/>
    <lineage>
        <taxon>Eukaryota</taxon>
        <taxon>Fungi</taxon>
        <taxon>Dikarya</taxon>
        <taxon>Ascomycota</taxon>
        <taxon>Pezizomycotina</taxon>
        <taxon>Dothideomycetes</taxon>
        <taxon>Pleosporomycetidae</taxon>
        <taxon>Pleosporales</taxon>
        <taxon>Pleomassariaceae</taxon>
        <taxon>Pleomassaria</taxon>
    </lineage>
</organism>
<evidence type="ECO:0000313" key="2">
    <source>
        <dbReference type="Proteomes" id="UP000799428"/>
    </source>
</evidence>
<keyword evidence="2" id="KW-1185">Reference proteome</keyword>
<reference evidence="1" key="1">
    <citation type="journal article" date="2020" name="Stud. Mycol.">
        <title>101 Dothideomycetes genomes: a test case for predicting lifestyles and emergence of pathogens.</title>
        <authorList>
            <person name="Haridas S."/>
            <person name="Albert R."/>
            <person name="Binder M."/>
            <person name="Bloem J."/>
            <person name="Labutti K."/>
            <person name="Salamov A."/>
            <person name="Andreopoulos B."/>
            <person name="Baker S."/>
            <person name="Barry K."/>
            <person name="Bills G."/>
            <person name="Bluhm B."/>
            <person name="Cannon C."/>
            <person name="Castanera R."/>
            <person name="Culley D."/>
            <person name="Daum C."/>
            <person name="Ezra D."/>
            <person name="Gonzalez J."/>
            <person name="Henrissat B."/>
            <person name="Kuo A."/>
            <person name="Liang C."/>
            <person name="Lipzen A."/>
            <person name="Lutzoni F."/>
            <person name="Magnuson J."/>
            <person name="Mondo S."/>
            <person name="Nolan M."/>
            <person name="Ohm R."/>
            <person name="Pangilinan J."/>
            <person name="Park H.-J."/>
            <person name="Ramirez L."/>
            <person name="Alfaro M."/>
            <person name="Sun H."/>
            <person name="Tritt A."/>
            <person name="Yoshinaga Y."/>
            <person name="Zwiers L.-H."/>
            <person name="Turgeon B."/>
            <person name="Goodwin S."/>
            <person name="Spatafora J."/>
            <person name="Crous P."/>
            <person name="Grigoriev I."/>
        </authorList>
    </citation>
    <scope>NUCLEOTIDE SEQUENCE</scope>
    <source>
        <strain evidence="1">CBS 279.74</strain>
    </source>
</reference>
<name>A0A6G1K056_9PLEO</name>
<protein>
    <submittedName>
        <fullName evidence="1">Uncharacterized protein</fullName>
    </submittedName>
</protein>
<gene>
    <name evidence="1" type="ORF">K504DRAFT_448284</name>
</gene>
<proteinExistence type="predicted"/>
<accession>A0A6G1K056</accession>